<protein>
    <submittedName>
        <fullName evidence="2">Uncharacterized protein</fullName>
    </submittedName>
</protein>
<organism evidence="2 3">
    <name type="scientific">Streptomyces longisporus</name>
    <dbReference type="NCBI Taxonomy" id="1948"/>
    <lineage>
        <taxon>Bacteria</taxon>
        <taxon>Bacillati</taxon>
        <taxon>Actinomycetota</taxon>
        <taxon>Actinomycetes</taxon>
        <taxon>Kitasatosporales</taxon>
        <taxon>Streptomycetaceae</taxon>
        <taxon>Streptomyces</taxon>
    </lineage>
</organism>
<name>A0ABN3LIA8_STRLO</name>
<evidence type="ECO:0000256" key="1">
    <source>
        <dbReference type="SAM" id="MobiDB-lite"/>
    </source>
</evidence>
<evidence type="ECO:0000313" key="2">
    <source>
        <dbReference type="EMBL" id="GAA2483228.1"/>
    </source>
</evidence>
<sequence length="113" mass="12049">MFGAARHCGAGDARILQRLLTVWKDMNGGPALPERRVSASCWASKASALARLQSDCSRASRRGGRLRQAMTCGGGGLPVGPREAVLRRGVEWDERSSGSHTFPYGGAPRALRA</sequence>
<keyword evidence="3" id="KW-1185">Reference proteome</keyword>
<proteinExistence type="predicted"/>
<evidence type="ECO:0000313" key="3">
    <source>
        <dbReference type="Proteomes" id="UP001501777"/>
    </source>
</evidence>
<dbReference type="EMBL" id="BAAASG010000006">
    <property type="protein sequence ID" value="GAA2483228.1"/>
    <property type="molecule type" value="Genomic_DNA"/>
</dbReference>
<reference evidence="2 3" key="1">
    <citation type="journal article" date="2019" name="Int. J. Syst. Evol. Microbiol.">
        <title>The Global Catalogue of Microorganisms (GCM) 10K type strain sequencing project: providing services to taxonomists for standard genome sequencing and annotation.</title>
        <authorList>
            <consortium name="The Broad Institute Genomics Platform"/>
            <consortium name="The Broad Institute Genome Sequencing Center for Infectious Disease"/>
            <person name="Wu L."/>
            <person name="Ma J."/>
        </authorList>
    </citation>
    <scope>NUCLEOTIDE SEQUENCE [LARGE SCALE GENOMIC DNA]</scope>
    <source>
        <strain evidence="2 3">JCM 4395</strain>
    </source>
</reference>
<dbReference type="Proteomes" id="UP001501777">
    <property type="component" value="Unassembled WGS sequence"/>
</dbReference>
<gene>
    <name evidence="2" type="ORF">GCM10010276_20870</name>
</gene>
<comment type="caution">
    <text evidence="2">The sequence shown here is derived from an EMBL/GenBank/DDBJ whole genome shotgun (WGS) entry which is preliminary data.</text>
</comment>
<feature type="region of interest" description="Disordered" evidence="1">
    <location>
        <begin position="91"/>
        <end position="113"/>
    </location>
</feature>
<accession>A0ABN3LIA8</accession>